<dbReference type="OrthoDB" id="5329176at2759"/>
<dbReference type="VEuPathDB" id="FungiDB:BO70DRAFT_314724"/>
<comment type="subcellular location">
    <subcellularLocation>
        <location evidence="1">Membrane</location>
        <topology evidence="1">Multi-pass membrane protein</topology>
    </subcellularLocation>
</comment>
<dbReference type="PANTHER" id="PTHR33048:SF47">
    <property type="entry name" value="INTEGRAL MEMBRANE PROTEIN-RELATED"/>
    <property type="match status" value="1"/>
</dbReference>
<feature type="transmembrane region" description="Helical" evidence="7">
    <location>
        <begin position="135"/>
        <end position="164"/>
    </location>
</feature>
<dbReference type="GO" id="GO:0016020">
    <property type="term" value="C:membrane"/>
    <property type="evidence" value="ECO:0007669"/>
    <property type="project" value="UniProtKB-SubCell"/>
</dbReference>
<feature type="transmembrane region" description="Helical" evidence="7">
    <location>
        <begin position="184"/>
        <end position="205"/>
    </location>
</feature>
<feature type="transmembrane region" description="Helical" evidence="7">
    <location>
        <begin position="52"/>
        <end position="70"/>
    </location>
</feature>
<dbReference type="RefSeq" id="XP_025399327.1">
    <property type="nucleotide sequence ID" value="XM_025540284.1"/>
</dbReference>
<feature type="transmembrane region" description="Helical" evidence="7">
    <location>
        <begin position="96"/>
        <end position="123"/>
    </location>
</feature>
<evidence type="ECO:0000256" key="6">
    <source>
        <dbReference type="SAM" id="MobiDB-lite"/>
    </source>
</evidence>
<comment type="similarity">
    <text evidence="5">Belongs to the SAT4 family.</text>
</comment>
<dbReference type="InterPro" id="IPR049326">
    <property type="entry name" value="Rhodopsin_dom_fungi"/>
</dbReference>
<evidence type="ECO:0000313" key="10">
    <source>
        <dbReference type="Proteomes" id="UP000247233"/>
    </source>
</evidence>
<evidence type="ECO:0000256" key="2">
    <source>
        <dbReference type="ARBA" id="ARBA00022692"/>
    </source>
</evidence>
<evidence type="ECO:0000256" key="3">
    <source>
        <dbReference type="ARBA" id="ARBA00022989"/>
    </source>
</evidence>
<name>A0A317W9T8_9EURO</name>
<comment type="caution">
    <text evidence="9">The sequence shown here is derived from an EMBL/GenBank/DDBJ whole genome shotgun (WGS) entry which is preliminary data.</text>
</comment>
<sequence length="350" mass="38910">MSTTEYSQAYLNESRQRDLWAVSICFLVLETIAVGLRFLSKRLGRVKWGLDDVFILLGYGCCMTVAALGLNDVINGGSGLHEVRVLEMNPETLVTWGHMIIAIPLVYVFAVVFPKLAILHLFLSVFTDKRARLTCYLTAIVMLLNMVALFITGLLSCIPLSYYWTEAPGGHCININMYFRWAGFPNLLTDIVMLILPIPTVWALQLSTKMKWGVLVTFLLGSLGLISSLCRFIEFYLTDATVDGTWSATPLITWCMAECGIYLIAACLPLYRPLVRLFSRKKRSQTGTELTDTSDSKQGFNSTGSRASGRTHYKLGSVADDEEDALGLVSYTKVEQGAVQVQVERDATAH</sequence>
<dbReference type="GeneID" id="37062521"/>
<dbReference type="AlphaFoldDB" id="A0A317W9T8"/>
<keyword evidence="3 7" id="KW-1133">Transmembrane helix</keyword>
<accession>A0A317W9T8</accession>
<protein>
    <submittedName>
        <fullName evidence="9">Integral membrane protein</fullName>
    </submittedName>
</protein>
<reference evidence="9 10" key="1">
    <citation type="submission" date="2016-12" db="EMBL/GenBank/DDBJ databases">
        <title>The genomes of Aspergillus section Nigri reveals drivers in fungal speciation.</title>
        <authorList>
            <consortium name="DOE Joint Genome Institute"/>
            <person name="Vesth T.C."/>
            <person name="Nybo J."/>
            <person name="Theobald S."/>
            <person name="Brandl J."/>
            <person name="Frisvad J.C."/>
            <person name="Nielsen K.F."/>
            <person name="Lyhne E.K."/>
            <person name="Kogle M.E."/>
            <person name="Kuo A."/>
            <person name="Riley R."/>
            <person name="Clum A."/>
            <person name="Nolan M."/>
            <person name="Lipzen A."/>
            <person name="Salamov A."/>
            <person name="Henrissat B."/>
            <person name="Wiebenga A."/>
            <person name="De Vries R.P."/>
            <person name="Grigoriev I.V."/>
            <person name="Mortensen U.H."/>
            <person name="Andersen M.R."/>
            <person name="Baker S.E."/>
        </authorList>
    </citation>
    <scope>NUCLEOTIDE SEQUENCE [LARGE SCALE GENOMIC DNA]</scope>
    <source>
        <strain evidence="9 10">CBS 117.55</strain>
    </source>
</reference>
<feature type="region of interest" description="Disordered" evidence="6">
    <location>
        <begin position="288"/>
        <end position="308"/>
    </location>
</feature>
<evidence type="ECO:0000256" key="5">
    <source>
        <dbReference type="ARBA" id="ARBA00038359"/>
    </source>
</evidence>
<gene>
    <name evidence="9" type="ORF">BO70DRAFT_314724</name>
</gene>
<evidence type="ECO:0000256" key="1">
    <source>
        <dbReference type="ARBA" id="ARBA00004141"/>
    </source>
</evidence>
<dbReference type="InterPro" id="IPR052337">
    <property type="entry name" value="SAT4-like"/>
</dbReference>
<dbReference type="PANTHER" id="PTHR33048">
    <property type="entry name" value="PTH11-LIKE INTEGRAL MEMBRANE PROTEIN (AFU_ORTHOLOGUE AFUA_5G11245)"/>
    <property type="match status" value="1"/>
</dbReference>
<keyword evidence="4 7" id="KW-0472">Membrane</keyword>
<feature type="transmembrane region" description="Helical" evidence="7">
    <location>
        <begin position="212"/>
        <end position="236"/>
    </location>
</feature>
<dbReference type="Proteomes" id="UP000247233">
    <property type="component" value="Unassembled WGS sequence"/>
</dbReference>
<dbReference type="EMBL" id="MSFL01000012">
    <property type="protein sequence ID" value="PWY82062.1"/>
    <property type="molecule type" value="Genomic_DNA"/>
</dbReference>
<keyword evidence="10" id="KW-1185">Reference proteome</keyword>
<evidence type="ECO:0000256" key="4">
    <source>
        <dbReference type="ARBA" id="ARBA00023136"/>
    </source>
</evidence>
<proteinExistence type="inferred from homology"/>
<keyword evidence="2 7" id="KW-0812">Transmembrane</keyword>
<evidence type="ECO:0000259" key="8">
    <source>
        <dbReference type="Pfam" id="PF20684"/>
    </source>
</evidence>
<dbReference type="Pfam" id="PF20684">
    <property type="entry name" value="Fung_rhodopsin"/>
    <property type="match status" value="1"/>
</dbReference>
<feature type="transmembrane region" description="Helical" evidence="7">
    <location>
        <begin position="251"/>
        <end position="271"/>
    </location>
</feature>
<dbReference type="STRING" id="1448321.A0A317W9T8"/>
<evidence type="ECO:0000313" key="9">
    <source>
        <dbReference type="EMBL" id="PWY82062.1"/>
    </source>
</evidence>
<evidence type="ECO:0000256" key="7">
    <source>
        <dbReference type="SAM" id="Phobius"/>
    </source>
</evidence>
<feature type="domain" description="Rhodopsin" evidence="8">
    <location>
        <begin position="36"/>
        <end position="276"/>
    </location>
</feature>
<feature type="transmembrane region" description="Helical" evidence="7">
    <location>
        <begin position="20"/>
        <end position="40"/>
    </location>
</feature>
<organism evidence="9 10">
    <name type="scientific">Aspergillus heteromorphus CBS 117.55</name>
    <dbReference type="NCBI Taxonomy" id="1448321"/>
    <lineage>
        <taxon>Eukaryota</taxon>
        <taxon>Fungi</taxon>
        <taxon>Dikarya</taxon>
        <taxon>Ascomycota</taxon>
        <taxon>Pezizomycotina</taxon>
        <taxon>Eurotiomycetes</taxon>
        <taxon>Eurotiomycetidae</taxon>
        <taxon>Eurotiales</taxon>
        <taxon>Aspergillaceae</taxon>
        <taxon>Aspergillus</taxon>
        <taxon>Aspergillus subgen. Circumdati</taxon>
    </lineage>
</organism>